<accession>A0AAN8FQ62</accession>
<organism evidence="3 4">
    <name type="scientific">Trichostrongylus colubriformis</name>
    <name type="common">Black scour worm</name>
    <dbReference type="NCBI Taxonomy" id="6319"/>
    <lineage>
        <taxon>Eukaryota</taxon>
        <taxon>Metazoa</taxon>
        <taxon>Ecdysozoa</taxon>
        <taxon>Nematoda</taxon>
        <taxon>Chromadorea</taxon>
        <taxon>Rhabditida</taxon>
        <taxon>Rhabditina</taxon>
        <taxon>Rhabditomorpha</taxon>
        <taxon>Strongyloidea</taxon>
        <taxon>Trichostrongylidae</taxon>
        <taxon>Trichostrongylus</taxon>
    </lineage>
</organism>
<dbReference type="Gene3D" id="1.20.1250.20">
    <property type="entry name" value="MFS general substrate transporter like domains"/>
    <property type="match status" value="2"/>
</dbReference>
<keyword evidence="4" id="KW-1185">Reference proteome</keyword>
<dbReference type="GO" id="GO:0005886">
    <property type="term" value="C:plasma membrane"/>
    <property type="evidence" value="ECO:0007669"/>
    <property type="project" value="TreeGrafter"/>
</dbReference>
<keyword evidence="2" id="KW-1133">Transmembrane helix</keyword>
<dbReference type="EMBL" id="WIXE01004482">
    <property type="protein sequence ID" value="KAK5983002.1"/>
    <property type="molecule type" value="Genomic_DNA"/>
</dbReference>
<evidence type="ECO:0000256" key="2">
    <source>
        <dbReference type="SAM" id="Phobius"/>
    </source>
</evidence>
<dbReference type="InterPro" id="IPR039672">
    <property type="entry name" value="MFS_2"/>
</dbReference>
<dbReference type="FunFam" id="1.20.1250.20:FF:000431">
    <property type="entry name" value="Predicted protein"/>
    <property type="match status" value="1"/>
</dbReference>
<feature type="transmembrane region" description="Helical" evidence="2">
    <location>
        <begin position="215"/>
        <end position="233"/>
    </location>
</feature>
<feature type="transmembrane region" description="Helical" evidence="2">
    <location>
        <begin position="172"/>
        <end position="195"/>
    </location>
</feature>
<keyword evidence="2" id="KW-0472">Membrane</keyword>
<gene>
    <name evidence="3" type="ORF">GCK32_000612</name>
</gene>
<comment type="similarity">
    <text evidence="1">Belongs to the major facilitator superfamily.</text>
</comment>
<comment type="caution">
    <text evidence="3">The sequence shown here is derived from an EMBL/GenBank/DDBJ whole genome shotgun (WGS) entry which is preliminary data.</text>
</comment>
<dbReference type="SUPFAM" id="SSF103473">
    <property type="entry name" value="MFS general substrate transporter"/>
    <property type="match status" value="1"/>
</dbReference>
<dbReference type="Pfam" id="PF13347">
    <property type="entry name" value="MFS_2"/>
    <property type="match status" value="1"/>
</dbReference>
<dbReference type="GO" id="GO:0008643">
    <property type="term" value="P:carbohydrate transport"/>
    <property type="evidence" value="ECO:0007669"/>
    <property type="project" value="InterPro"/>
</dbReference>
<dbReference type="PANTHER" id="PTHR11328">
    <property type="entry name" value="MAJOR FACILITATOR SUPERFAMILY DOMAIN-CONTAINING PROTEIN"/>
    <property type="match status" value="1"/>
</dbReference>
<feature type="transmembrane region" description="Helical" evidence="2">
    <location>
        <begin position="302"/>
        <end position="322"/>
    </location>
</feature>
<dbReference type="CDD" id="cd17491">
    <property type="entry name" value="MFS_MFSD12"/>
    <property type="match status" value="1"/>
</dbReference>
<dbReference type="PANTHER" id="PTHR11328:SF28">
    <property type="entry name" value="MAJOR FACILITATOR SUPERFAMILY DOMAIN-CONTAINING PROTEIN 12"/>
    <property type="match status" value="1"/>
</dbReference>
<name>A0AAN8FQ62_TRICO</name>
<sequence length="529" mass="60367">MTCHDVLDRQRNSFSTSHKNRFLLDSQLVMDDEADVVPIRGDDDVQGYPSRRARREHDIECWRKLGYGVGHFYNDLCASMWFTYLMIYLEKVLRFRSSRAGFLMLIGQVTDAISTPLVGIASDSSFLPRWFDKIGRRISWHMIGTLCVTLSFPFIFNRCFVCSDTSSEWYKVLWFVPFIMLFQFGWASVQISHLALIPELSSIDSSRTTMNSLRYSFTVIANLSVFIVLAWFLSRSTEHSEIGPYDFTHFQTAGFIVVGSGLLVTFLFYALVSEPEHGRRLSRVNSISSDASELIRMHWTSWFGYIQFYQIALLYMLSRLCINVSQVYFPFYITLTQNYSKKYVAIFPMVSYLSSFLISTVNGLPCLNTLINRKFLFLLGVLSGLGTCVWMLFELSLWQMYFVAGLMGVTQSILLVTSLSITADLINRNTESGAFVYGAMSFVDKLANGVAYQIIELWNPSCDPTQPHRACQIFYRTIMVYVPGGCLLAALIILLSLIPSRIGRRIRRAQSPDQVAIMDDDGLVAEVEQ</sequence>
<feature type="transmembrane region" description="Helical" evidence="2">
    <location>
        <begin position="343"/>
        <end position="363"/>
    </location>
</feature>
<protein>
    <submittedName>
        <fullName evidence="3">Interferon lambda-2</fullName>
    </submittedName>
</protein>
<dbReference type="AlphaFoldDB" id="A0AAN8FQ62"/>
<feature type="transmembrane region" description="Helical" evidence="2">
    <location>
        <begin position="473"/>
        <end position="498"/>
    </location>
</feature>
<keyword evidence="2" id="KW-0812">Transmembrane</keyword>
<evidence type="ECO:0000313" key="4">
    <source>
        <dbReference type="Proteomes" id="UP001331761"/>
    </source>
</evidence>
<feature type="transmembrane region" description="Helical" evidence="2">
    <location>
        <begin position="140"/>
        <end position="160"/>
    </location>
</feature>
<dbReference type="InterPro" id="IPR036259">
    <property type="entry name" value="MFS_trans_sf"/>
</dbReference>
<proteinExistence type="inferred from homology"/>
<reference evidence="3 4" key="1">
    <citation type="submission" date="2019-10" db="EMBL/GenBank/DDBJ databases">
        <title>Assembly and Annotation for the nematode Trichostrongylus colubriformis.</title>
        <authorList>
            <person name="Martin J."/>
        </authorList>
    </citation>
    <scope>NUCLEOTIDE SEQUENCE [LARGE SCALE GENOMIC DNA]</scope>
    <source>
        <strain evidence="3">G859</strain>
        <tissue evidence="3">Whole worm</tissue>
    </source>
</reference>
<dbReference type="Proteomes" id="UP001331761">
    <property type="component" value="Unassembled WGS sequence"/>
</dbReference>
<evidence type="ECO:0000256" key="1">
    <source>
        <dbReference type="ARBA" id="ARBA00008335"/>
    </source>
</evidence>
<evidence type="ECO:0000313" key="3">
    <source>
        <dbReference type="EMBL" id="KAK5983002.1"/>
    </source>
</evidence>
<dbReference type="GO" id="GO:0015293">
    <property type="term" value="F:symporter activity"/>
    <property type="evidence" value="ECO:0007669"/>
    <property type="project" value="InterPro"/>
</dbReference>
<feature type="transmembrane region" description="Helical" evidence="2">
    <location>
        <begin position="400"/>
        <end position="421"/>
    </location>
</feature>
<feature type="transmembrane region" description="Helical" evidence="2">
    <location>
        <begin position="375"/>
        <end position="393"/>
    </location>
</feature>
<feature type="transmembrane region" description="Helical" evidence="2">
    <location>
        <begin position="253"/>
        <end position="272"/>
    </location>
</feature>